<organism evidence="2 3">
    <name type="scientific">Pholiota conissans</name>
    <dbReference type="NCBI Taxonomy" id="109636"/>
    <lineage>
        <taxon>Eukaryota</taxon>
        <taxon>Fungi</taxon>
        <taxon>Dikarya</taxon>
        <taxon>Basidiomycota</taxon>
        <taxon>Agaricomycotina</taxon>
        <taxon>Agaricomycetes</taxon>
        <taxon>Agaricomycetidae</taxon>
        <taxon>Agaricales</taxon>
        <taxon>Agaricineae</taxon>
        <taxon>Strophariaceae</taxon>
        <taxon>Pholiota</taxon>
    </lineage>
</organism>
<dbReference type="Proteomes" id="UP000807469">
    <property type="component" value="Unassembled WGS sequence"/>
</dbReference>
<dbReference type="AlphaFoldDB" id="A0A9P6CSU3"/>
<reference evidence="2" key="1">
    <citation type="submission" date="2020-11" db="EMBL/GenBank/DDBJ databases">
        <authorList>
            <consortium name="DOE Joint Genome Institute"/>
            <person name="Ahrendt S."/>
            <person name="Riley R."/>
            <person name="Andreopoulos W."/>
            <person name="Labutti K."/>
            <person name="Pangilinan J."/>
            <person name="Ruiz-Duenas F.J."/>
            <person name="Barrasa J.M."/>
            <person name="Sanchez-Garcia M."/>
            <person name="Camarero S."/>
            <person name="Miyauchi S."/>
            <person name="Serrano A."/>
            <person name="Linde D."/>
            <person name="Babiker R."/>
            <person name="Drula E."/>
            <person name="Ayuso-Fernandez I."/>
            <person name="Pacheco R."/>
            <person name="Padilla G."/>
            <person name="Ferreira P."/>
            <person name="Barriuso J."/>
            <person name="Kellner H."/>
            <person name="Castanera R."/>
            <person name="Alfaro M."/>
            <person name="Ramirez L."/>
            <person name="Pisabarro A.G."/>
            <person name="Kuo A."/>
            <person name="Tritt A."/>
            <person name="Lipzen A."/>
            <person name="He G."/>
            <person name="Yan M."/>
            <person name="Ng V."/>
            <person name="Cullen D."/>
            <person name="Martin F."/>
            <person name="Rosso M.-N."/>
            <person name="Henrissat B."/>
            <person name="Hibbett D."/>
            <person name="Martinez A.T."/>
            <person name="Grigoriev I.V."/>
        </authorList>
    </citation>
    <scope>NUCLEOTIDE SEQUENCE</scope>
    <source>
        <strain evidence="2">CIRM-BRFM 674</strain>
    </source>
</reference>
<feature type="compositionally biased region" description="Basic and acidic residues" evidence="1">
    <location>
        <begin position="127"/>
        <end position="138"/>
    </location>
</feature>
<feature type="region of interest" description="Disordered" evidence="1">
    <location>
        <begin position="93"/>
        <end position="145"/>
    </location>
</feature>
<sequence length="217" mass="24127">MSNPISHLPQSPVSHHVHRDDEPLPGARGAAPTVDYSPNAIQQAVLPPSEVGETQNFHPPGSPHHDTTHPHHDHCAHHPSCHRDAFCVHRQSAAAKQSPLPPVPGYVGTTENREYTTGGLQGPEYDIDGKPVGGEKHTYSKPSLGDKIIGKTEQERSLETQAFRRRDRPAVSARTNLSSHIIDHVFYLLLHILLEIFCTIQSMYHHIMSRNSIIIQF</sequence>
<comment type="caution">
    <text evidence="2">The sequence shown here is derived from an EMBL/GenBank/DDBJ whole genome shotgun (WGS) entry which is preliminary data.</text>
</comment>
<dbReference type="EMBL" id="MU155231">
    <property type="protein sequence ID" value="KAF9478596.1"/>
    <property type="molecule type" value="Genomic_DNA"/>
</dbReference>
<name>A0A9P6CSU3_9AGAR</name>
<protein>
    <submittedName>
        <fullName evidence="2">Uncharacterized protein</fullName>
    </submittedName>
</protein>
<gene>
    <name evidence="2" type="ORF">BDN70DRAFT_39025</name>
</gene>
<dbReference type="OrthoDB" id="3210574at2759"/>
<keyword evidence="3" id="KW-1185">Reference proteome</keyword>
<feature type="region of interest" description="Disordered" evidence="1">
    <location>
        <begin position="50"/>
        <end position="78"/>
    </location>
</feature>
<proteinExistence type="predicted"/>
<feature type="compositionally biased region" description="Polar residues" evidence="1">
    <location>
        <begin position="1"/>
        <end position="13"/>
    </location>
</feature>
<feature type="region of interest" description="Disordered" evidence="1">
    <location>
        <begin position="1"/>
        <end position="34"/>
    </location>
</feature>
<evidence type="ECO:0000313" key="3">
    <source>
        <dbReference type="Proteomes" id="UP000807469"/>
    </source>
</evidence>
<evidence type="ECO:0000313" key="2">
    <source>
        <dbReference type="EMBL" id="KAF9478596.1"/>
    </source>
</evidence>
<evidence type="ECO:0000256" key="1">
    <source>
        <dbReference type="SAM" id="MobiDB-lite"/>
    </source>
</evidence>
<accession>A0A9P6CSU3</accession>